<gene>
    <name evidence="1" type="ORF">HPB50_016230</name>
</gene>
<proteinExistence type="predicted"/>
<comment type="caution">
    <text evidence="1">The sequence shown here is derived from an EMBL/GenBank/DDBJ whole genome shotgun (WGS) entry which is preliminary data.</text>
</comment>
<organism evidence="1 2">
    <name type="scientific">Hyalomma asiaticum</name>
    <name type="common">Tick</name>
    <dbReference type="NCBI Taxonomy" id="266040"/>
    <lineage>
        <taxon>Eukaryota</taxon>
        <taxon>Metazoa</taxon>
        <taxon>Ecdysozoa</taxon>
        <taxon>Arthropoda</taxon>
        <taxon>Chelicerata</taxon>
        <taxon>Arachnida</taxon>
        <taxon>Acari</taxon>
        <taxon>Parasitiformes</taxon>
        <taxon>Ixodida</taxon>
        <taxon>Ixodoidea</taxon>
        <taxon>Ixodidae</taxon>
        <taxon>Hyalomminae</taxon>
        <taxon>Hyalomma</taxon>
    </lineage>
</organism>
<evidence type="ECO:0000313" key="2">
    <source>
        <dbReference type="Proteomes" id="UP000821845"/>
    </source>
</evidence>
<sequence>MPKPAPKRSPQKKSSGMREYRTRRRRQHKKQNSIVEAPSSNARRKESNKNDDINMAMRSSNCIDRPCVVAMHHLNDSLLENGSVNLTSVRHEDLFMLASSPAVRLSPDKVVSVVELKSEVLGTLKTIEGPGVTDTDNVERLLREKKNELVELRKKYKTHSP</sequence>
<reference evidence="1" key="1">
    <citation type="submission" date="2020-05" db="EMBL/GenBank/DDBJ databases">
        <title>Large-scale comparative analyses of tick genomes elucidate their genetic diversity and vector capacities.</title>
        <authorList>
            <person name="Jia N."/>
            <person name="Wang J."/>
            <person name="Shi W."/>
            <person name="Du L."/>
            <person name="Sun Y."/>
            <person name="Zhan W."/>
            <person name="Jiang J."/>
            <person name="Wang Q."/>
            <person name="Zhang B."/>
            <person name="Ji P."/>
            <person name="Sakyi L.B."/>
            <person name="Cui X."/>
            <person name="Yuan T."/>
            <person name="Jiang B."/>
            <person name="Yang W."/>
            <person name="Lam T.T.-Y."/>
            <person name="Chang Q."/>
            <person name="Ding S."/>
            <person name="Wang X."/>
            <person name="Zhu J."/>
            <person name="Ruan X."/>
            <person name="Zhao L."/>
            <person name="Wei J."/>
            <person name="Que T."/>
            <person name="Du C."/>
            <person name="Cheng J."/>
            <person name="Dai P."/>
            <person name="Han X."/>
            <person name="Huang E."/>
            <person name="Gao Y."/>
            <person name="Liu J."/>
            <person name="Shao H."/>
            <person name="Ye R."/>
            <person name="Li L."/>
            <person name="Wei W."/>
            <person name="Wang X."/>
            <person name="Wang C."/>
            <person name="Yang T."/>
            <person name="Huo Q."/>
            <person name="Li W."/>
            <person name="Guo W."/>
            <person name="Chen H."/>
            <person name="Zhou L."/>
            <person name="Ni X."/>
            <person name="Tian J."/>
            <person name="Zhou Y."/>
            <person name="Sheng Y."/>
            <person name="Liu T."/>
            <person name="Pan Y."/>
            <person name="Xia L."/>
            <person name="Li J."/>
            <person name="Zhao F."/>
            <person name="Cao W."/>
        </authorList>
    </citation>
    <scope>NUCLEOTIDE SEQUENCE</scope>
    <source>
        <strain evidence="1">Hyas-2018</strain>
    </source>
</reference>
<protein>
    <submittedName>
        <fullName evidence="1">Uncharacterized protein</fullName>
    </submittedName>
</protein>
<dbReference type="EMBL" id="CM023488">
    <property type="protein sequence ID" value="KAH6924356.1"/>
    <property type="molecule type" value="Genomic_DNA"/>
</dbReference>
<evidence type="ECO:0000313" key="1">
    <source>
        <dbReference type="EMBL" id="KAH6924356.1"/>
    </source>
</evidence>
<name>A0ACB7RRC2_HYAAI</name>
<keyword evidence="2" id="KW-1185">Reference proteome</keyword>
<dbReference type="Proteomes" id="UP000821845">
    <property type="component" value="Chromosome 8"/>
</dbReference>
<accession>A0ACB7RRC2</accession>